<dbReference type="Proteomes" id="UP000197424">
    <property type="component" value="Chromosome"/>
</dbReference>
<gene>
    <name evidence="4" type="ORF">LHGZ1_3443</name>
</gene>
<evidence type="ECO:0000313" key="4">
    <source>
        <dbReference type="EMBL" id="ASJ26274.1"/>
    </source>
</evidence>
<sequence length="210" mass="23175">MQTFDAIRTRRAVKHFDPAHRLTAAEEQTLFELALTAPSAFNLQHGRLVKVDDPALRQSIREVAWNQAQVTDASLLLVLTADLASWRKHAGRIWQEAPGPVQDFMTGAIDAYYRDKPLVQRDETMRSGGILAQTLMLAARAMGYDSCPMDGFDFDAVARLVNLPDDHVIVMMVAIGKALEPARASASCRWTKWWSATASDSGPSGTTLYG</sequence>
<reference evidence="5" key="1">
    <citation type="submission" date="2017-06" db="EMBL/GenBank/DDBJ databases">
        <title>Whole genome sequence of Laribacter hongkongensis LHGZ1.</title>
        <authorList>
            <person name="Chen D."/>
            <person name="Wu H."/>
            <person name="Chen J."/>
        </authorList>
    </citation>
    <scope>NUCLEOTIDE SEQUENCE [LARGE SCALE GENOMIC DNA]</scope>
    <source>
        <strain evidence="5">LHGZ1</strain>
    </source>
</reference>
<dbReference type="Gene3D" id="3.40.109.10">
    <property type="entry name" value="NADH Oxidase"/>
    <property type="match status" value="1"/>
</dbReference>
<dbReference type="AlphaFoldDB" id="A0A248LPC6"/>
<dbReference type="Pfam" id="PF00881">
    <property type="entry name" value="Nitroreductase"/>
    <property type="match status" value="1"/>
</dbReference>
<dbReference type="EMBL" id="CP022115">
    <property type="protein sequence ID" value="ASJ26274.1"/>
    <property type="molecule type" value="Genomic_DNA"/>
</dbReference>
<name>A0A248LPC6_9NEIS</name>
<organism evidence="4 5">
    <name type="scientific">Laribacter hongkongensis</name>
    <dbReference type="NCBI Taxonomy" id="168471"/>
    <lineage>
        <taxon>Bacteria</taxon>
        <taxon>Pseudomonadati</taxon>
        <taxon>Pseudomonadota</taxon>
        <taxon>Betaproteobacteria</taxon>
        <taxon>Neisseriales</taxon>
        <taxon>Aquaspirillaceae</taxon>
        <taxon>Laribacter</taxon>
    </lineage>
</organism>
<accession>A0A248LPC6</accession>
<dbReference type="PANTHER" id="PTHR43673">
    <property type="entry name" value="NAD(P)H NITROREDUCTASE YDGI-RELATED"/>
    <property type="match status" value="1"/>
</dbReference>
<evidence type="ECO:0000313" key="5">
    <source>
        <dbReference type="Proteomes" id="UP000197424"/>
    </source>
</evidence>
<evidence type="ECO:0000256" key="2">
    <source>
        <dbReference type="ARBA" id="ARBA00023002"/>
    </source>
</evidence>
<feature type="domain" description="Nitroreductase" evidence="3">
    <location>
        <begin position="7"/>
        <end position="177"/>
    </location>
</feature>
<evidence type="ECO:0000259" key="3">
    <source>
        <dbReference type="Pfam" id="PF00881"/>
    </source>
</evidence>
<dbReference type="InterPro" id="IPR029479">
    <property type="entry name" value="Nitroreductase"/>
</dbReference>
<evidence type="ECO:0000256" key="1">
    <source>
        <dbReference type="ARBA" id="ARBA00007118"/>
    </source>
</evidence>
<dbReference type="CDD" id="cd02137">
    <property type="entry name" value="MhqN-like"/>
    <property type="match status" value="1"/>
</dbReference>
<keyword evidence="2" id="KW-0560">Oxidoreductase</keyword>
<comment type="similarity">
    <text evidence="1">Belongs to the nitroreductase family.</text>
</comment>
<dbReference type="GO" id="GO:0016491">
    <property type="term" value="F:oxidoreductase activity"/>
    <property type="evidence" value="ECO:0007669"/>
    <property type="project" value="UniProtKB-KW"/>
</dbReference>
<dbReference type="PANTHER" id="PTHR43673:SF12">
    <property type="entry name" value="PROTEIN DRGA"/>
    <property type="match status" value="1"/>
</dbReference>
<protein>
    <submittedName>
        <fullName evidence="4">NAD(P)H nitroreductase</fullName>
    </submittedName>
</protein>
<dbReference type="SUPFAM" id="SSF55469">
    <property type="entry name" value="FMN-dependent nitroreductase-like"/>
    <property type="match status" value="1"/>
</dbReference>
<dbReference type="InterPro" id="IPR000415">
    <property type="entry name" value="Nitroreductase-like"/>
</dbReference>
<proteinExistence type="inferred from homology"/>
<dbReference type="RefSeq" id="WP_232054670.1">
    <property type="nucleotide sequence ID" value="NZ_CP022115.1"/>
</dbReference>